<keyword evidence="3" id="KW-1185">Reference proteome</keyword>
<dbReference type="STRING" id="1679170.AC625_05770"/>
<evidence type="ECO:0000313" key="2">
    <source>
        <dbReference type="EMBL" id="KMY49082.1"/>
    </source>
</evidence>
<dbReference type="Pfam" id="PF01370">
    <property type="entry name" value="Epimerase"/>
    <property type="match status" value="1"/>
</dbReference>
<evidence type="ECO:0000313" key="3">
    <source>
        <dbReference type="Proteomes" id="UP000037146"/>
    </source>
</evidence>
<dbReference type="AlphaFoldDB" id="A0A0K9GS39"/>
<protein>
    <recommendedName>
        <fullName evidence="1">NAD-dependent epimerase/dehydratase domain-containing protein</fullName>
    </recommendedName>
</protein>
<dbReference type="InterPro" id="IPR001509">
    <property type="entry name" value="Epimerase_deHydtase"/>
</dbReference>
<proteinExistence type="predicted"/>
<organism evidence="2 3">
    <name type="scientific">Peribacillus loiseleuriae</name>
    <dbReference type="NCBI Taxonomy" id="1679170"/>
    <lineage>
        <taxon>Bacteria</taxon>
        <taxon>Bacillati</taxon>
        <taxon>Bacillota</taxon>
        <taxon>Bacilli</taxon>
        <taxon>Bacillales</taxon>
        <taxon>Bacillaceae</taxon>
        <taxon>Peribacillus</taxon>
    </lineage>
</organism>
<dbReference type="PATRIC" id="fig|1679170.3.peg.1233"/>
<dbReference type="RefSeq" id="WP_049680414.1">
    <property type="nucleotide sequence ID" value="NZ_LFZW01000001.1"/>
</dbReference>
<accession>A0A0K9GS39</accession>
<gene>
    <name evidence="2" type="ORF">AC625_05770</name>
</gene>
<name>A0A0K9GS39_9BACI</name>
<dbReference type="EMBL" id="LFZW01000001">
    <property type="protein sequence ID" value="KMY49082.1"/>
    <property type="molecule type" value="Genomic_DNA"/>
</dbReference>
<comment type="caution">
    <text evidence="2">The sequence shown here is derived from an EMBL/GenBank/DDBJ whole genome shotgun (WGS) entry which is preliminary data.</text>
</comment>
<evidence type="ECO:0000259" key="1">
    <source>
        <dbReference type="Pfam" id="PF01370"/>
    </source>
</evidence>
<reference evidence="3" key="1">
    <citation type="submission" date="2015-07" db="EMBL/GenBank/DDBJ databases">
        <title>Genome sequencing project for genomic taxonomy and phylogenomics of Bacillus-like bacteria.</title>
        <authorList>
            <person name="Liu B."/>
            <person name="Wang J."/>
            <person name="Zhu Y."/>
            <person name="Liu G."/>
            <person name="Chen Q."/>
            <person name="Chen Z."/>
            <person name="Lan J."/>
            <person name="Che J."/>
            <person name="Ge C."/>
            <person name="Shi H."/>
            <person name="Pan Z."/>
            <person name="Liu X."/>
        </authorList>
    </citation>
    <scope>NUCLEOTIDE SEQUENCE [LARGE SCALE GENOMIC DNA]</scope>
    <source>
        <strain evidence="3">FJAT-27997</strain>
    </source>
</reference>
<sequence length="257" mass="30094">MDQTVIVGMYQFVGFHLTKHLLELGEDVIGIDWELNEEKELEIGRNANFSFLKPSSLSYMNVSNETMIYISWYDFNNRRSVFSFEETEEIFLALNSWSKVPNENRPTVVLLYPLGVKHQRILSIVEQAEWMKMIYLPTIYGPGQHEESAFEVSIHKKSRSEIEKALEREYKNDAIFIDDLLENLPQITTLNERMITVKSKQENQWSLCAKLVFHPELLEGLRGNAEIDPKHQTYMFEIENHTSPEEGIALQVQHRIR</sequence>
<feature type="domain" description="NAD-dependent epimerase/dehydratase" evidence="1">
    <location>
        <begin position="5"/>
        <end position="150"/>
    </location>
</feature>
<dbReference type="Proteomes" id="UP000037146">
    <property type="component" value="Unassembled WGS sequence"/>
</dbReference>